<comment type="cofactor">
    <cofactor evidence="1">
        <name>Ca(2+)</name>
        <dbReference type="ChEBI" id="CHEBI:29108"/>
    </cofactor>
</comment>
<evidence type="ECO:0000256" key="1">
    <source>
        <dbReference type="ARBA" id="ARBA00001913"/>
    </source>
</evidence>
<dbReference type="Pfam" id="PF02884">
    <property type="entry name" value="Lyase_8_C"/>
    <property type="match status" value="1"/>
</dbReference>
<dbReference type="InterPro" id="IPR003159">
    <property type="entry name" value="Lyase_8_central_dom"/>
</dbReference>
<evidence type="ECO:0000256" key="5">
    <source>
        <dbReference type="ARBA" id="ARBA00022837"/>
    </source>
</evidence>
<feature type="domain" description="Polysaccharide lyase family 8 C-terminal" evidence="10">
    <location>
        <begin position="585"/>
        <end position="647"/>
    </location>
</feature>
<dbReference type="PANTHER" id="PTHR38481">
    <property type="entry name" value="HYALURONATE LYASE"/>
    <property type="match status" value="1"/>
</dbReference>
<dbReference type="InterPro" id="IPR004103">
    <property type="entry name" value="Lyase_8_C"/>
</dbReference>
<evidence type="ECO:0000259" key="10">
    <source>
        <dbReference type="Pfam" id="PF02884"/>
    </source>
</evidence>
<dbReference type="AlphaFoldDB" id="A0A2Z4IP54"/>
<dbReference type="SUPFAM" id="SSF49863">
    <property type="entry name" value="Hyaluronate lyase-like, C-terminal domain"/>
    <property type="match status" value="1"/>
</dbReference>
<dbReference type="SUPFAM" id="SSF74650">
    <property type="entry name" value="Galactose mutarotase-like"/>
    <property type="match status" value="1"/>
</dbReference>
<gene>
    <name evidence="12" type="ORF">DN752_21630</name>
</gene>
<dbReference type="Pfam" id="PF08124">
    <property type="entry name" value="Lyase_8_N"/>
    <property type="match status" value="1"/>
</dbReference>
<dbReference type="Proteomes" id="UP000248688">
    <property type="component" value="Chromosome"/>
</dbReference>
<dbReference type="PANTHER" id="PTHR38481:SF1">
    <property type="entry name" value="HYALURONATE LYASE"/>
    <property type="match status" value="1"/>
</dbReference>
<evidence type="ECO:0000256" key="7">
    <source>
        <dbReference type="PIRSR" id="PIRSR638970-1"/>
    </source>
</evidence>
<dbReference type="KEGG" id="est:DN752_21630"/>
<dbReference type="SUPFAM" id="SSF48230">
    <property type="entry name" value="Chondroitin AC/alginate lyase"/>
    <property type="match status" value="1"/>
</dbReference>
<dbReference type="InterPro" id="IPR008929">
    <property type="entry name" value="Chondroitin_lyas"/>
</dbReference>
<evidence type="ECO:0000313" key="13">
    <source>
        <dbReference type="Proteomes" id="UP000248688"/>
    </source>
</evidence>
<accession>A0A2Z4IP54</accession>
<dbReference type="GO" id="GO:0005576">
    <property type="term" value="C:extracellular region"/>
    <property type="evidence" value="ECO:0007669"/>
    <property type="project" value="InterPro"/>
</dbReference>
<feature type="signal peptide" evidence="8">
    <location>
        <begin position="1"/>
        <end position="23"/>
    </location>
</feature>
<organism evidence="12 13">
    <name type="scientific">Echinicola strongylocentroti</name>
    <dbReference type="NCBI Taxonomy" id="1795355"/>
    <lineage>
        <taxon>Bacteria</taxon>
        <taxon>Pseudomonadati</taxon>
        <taxon>Bacteroidota</taxon>
        <taxon>Cytophagia</taxon>
        <taxon>Cytophagales</taxon>
        <taxon>Cyclobacteriaceae</taxon>
        <taxon>Echinicola</taxon>
    </lineage>
</organism>
<evidence type="ECO:0000256" key="3">
    <source>
        <dbReference type="ARBA" id="ARBA00011245"/>
    </source>
</evidence>
<dbReference type="GO" id="GO:0030246">
    <property type="term" value="F:carbohydrate binding"/>
    <property type="evidence" value="ECO:0007669"/>
    <property type="project" value="InterPro"/>
</dbReference>
<evidence type="ECO:0000313" key="12">
    <source>
        <dbReference type="EMBL" id="AWW32539.1"/>
    </source>
</evidence>
<dbReference type="Gene3D" id="2.70.98.10">
    <property type="match status" value="1"/>
</dbReference>
<evidence type="ECO:0000256" key="8">
    <source>
        <dbReference type="SAM" id="SignalP"/>
    </source>
</evidence>
<feature type="active site" evidence="7">
    <location>
        <position position="230"/>
    </location>
</feature>
<name>A0A2Z4IP54_9BACT</name>
<dbReference type="OrthoDB" id="6394136at2"/>
<dbReference type="InterPro" id="IPR012970">
    <property type="entry name" value="Lyase_8_alpha_N"/>
</dbReference>
<evidence type="ECO:0000256" key="6">
    <source>
        <dbReference type="ARBA" id="ARBA00023239"/>
    </source>
</evidence>
<keyword evidence="6 12" id="KW-0456">Lyase</keyword>
<reference evidence="12 13" key="1">
    <citation type="submission" date="2018-06" db="EMBL/GenBank/DDBJ databases">
        <title>Echinicola strongylocentroti sp. nov., isolated from a sea urchin Strongylocentrotus intermedius.</title>
        <authorList>
            <person name="Bae S.S."/>
        </authorList>
    </citation>
    <scope>NUCLEOTIDE SEQUENCE [LARGE SCALE GENOMIC DNA]</scope>
    <source>
        <strain evidence="12 13">MEBiC08714</strain>
    </source>
</reference>
<comment type="similarity">
    <text evidence="2">Belongs to the polysaccharide lyase 8 family.</text>
</comment>
<feature type="active site" evidence="7">
    <location>
        <position position="284"/>
    </location>
</feature>
<keyword evidence="13" id="KW-1185">Reference proteome</keyword>
<evidence type="ECO:0000259" key="9">
    <source>
        <dbReference type="Pfam" id="PF02278"/>
    </source>
</evidence>
<dbReference type="RefSeq" id="WP_112785912.1">
    <property type="nucleotide sequence ID" value="NZ_CP030041.1"/>
</dbReference>
<feature type="domain" description="Polysaccharide lyase family 8 central" evidence="9">
    <location>
        <begin position="334"/>
        <end position="565"/>
    </location>
</feature>
<dbReference type="Gene3D" id="1.50.10.100">
    <property type="entry name" value="Chondroitin AC/alginate lyase"/>
    <property type="match status" value="1"/>
</dbReference>
<evidence type="ECO:0000256" key="4">
    <source>
        <dbReference type="ARBA" id="ARBA00022729"/>
    </source>
</evidence>
<evidence type="ECO:0000259" key="11">
    <source>
        <dbReference type="Pfam" id="PF08124"/>
    </source>
</evidence>
<proteinExistence type="inferred from homology"/>
<dbReference type="Pfam" id="PF02278">
    <property type="entry name" value="Lyase_8"/>
    <property type="match status" value="1"/>
</dbReference>
<keyword evidence="4 8" id="KW-0732">Signal</keyword>
<feature type="domain" description="Polysaccharide lyase 8 N-terminal alpha-helical" evidence="11">
    <location>
        <begin position="30"/>
        <end position="308"/>
    </location>
</feature>
<dbReference type="GO" id="GO:0005975">
    <property type="term" value="P:carbohydrate metabolic process"/>
    <property type="evidence" value="ECO:0007669"/>
    <property type="project" value="InterPro"/>
</dbReference>
<evidence type="ECO:0000256" key="2">
    <source>
        <dbReference type="ARBA" id="ARBA00006699"/>
    </source>
</evidence>
<dbReference type="GO" id="GO:0016837">
    <property type="term" value="F:carbon-oxygen lyase activity, acting on polysaccharides"/>
    <property type="evidence" value="ECO:0007669"/>
    <property type="project" value="UniProtKB-ARBA"/>
</dbReference>
<dbReference type="InterPro" id="IPR011071">
    <property type="entry name" value="Lyase_8-like_C"/>
</dbReference>
<sequence length="671" mass="76042">MSFTVKTNILLILLSLLHTFGHAQEVNEADIILQKYRSVLLENKVKDNNVSNIVDRFDENTGKWKDLNYQDKDKTGWDPSTHIYRISYLSYAYFDSRSDFFKDDQLITVINLSLDHWLNAQYVNRNWFPMEVSIPRSLLNTAILLGDKLTPANFQNILDYASKVKIYKAGANLIWLADNVLHYALLVDDENKAKMAIGKIVNEIQIGAPSGIQEDYSFYHHEERLQQFSYGGAYLEISARIAWELDGTSYAFPQEKVDILRKFLTEGMWWMARGEYTVPPTIDRACSRRNSLKSTVSTETVNYLKDLDPNNPTPYKGMLQSLSGPLPITPKGSKAFYKADLLTHHSENASFFIKTLSERTLPVESINGENKKGKLMNYGNTYFLKNGKEYYNLMPFWDWNLLPGYTFVQGTEDYSRKPFTGSLSAEGTGVSVMDYELEDKDGNSTLSAQKSWFTHKNVMIALVSNLQTSQKESITSLDQSLWAGWVKSGEKIFPTSGDHDITNTGWVYHGGFSYGSPSAQKLGVKLTENKGSWGDINIKYKGEDPYSKKVFLPYIKQQKGSFDYYVADVASLEAAEQLHNKPFWEVISNSEDLQAIKFEDGVLAGVIWTPNEDFKVGQLTISTDVPVYFIKSSSGLTLTSPNPAHKSFSITVNGKHHHIENDFLKGTLLPL</sequence>
<keyword evidence="5" id="KW-0106">Calcium</keyword>
<dbReference type="InterPro" id="IPR011013">
    <property type="entry name" value="Gal_mutarotase_sf_dom"/>
</dbReference>
<feature type="active site" evidence="7">
    <location>
        <position position="221"/>
    </location>
</feature>
<dbReference type="InterPro" id="IPR038970">
    <property type="entry name" value="Lyase_8"/>
</dbReference>
<dbReference type="EMBL" id="CP030041">
    <property type="protein sequence ID" value="AWW32539.1"/>
    <property type="molecule type" value="Genomic_DNA"/>
</dbReference>
<protein>
    <submittedName>
        <fullName evidence="12">Polysaccharide lyase</fullName>
    </submittedName>
</protein>
<dbReference type="InterPro" id="IPR014718">
    <property type="entry name" value="GH-type_carb-bd"/>
</dbReference>
<feature type="chain" id="PRO_5016284536" evidence="8">
    <location>
        <begin position="24"/>
        <end position="671"/>
    </location>
</feature>
<comment type="subunit">
    <text evidence="3">Monomer.</text>
</comment>